<comment type="caution">
    <text evidence="2">The sequence shown here is derived from an EMBL/GenBank/DDBJ whole genome shotgun (WGS) entry which is preliminary data.</text>
</comment>
<dbReference type="EMBL" id="CM029053">
    <property type="protein sequence ID" value="KAG2549940.1"/>
    <property type="molecule type" value="Genomic_DNA"/>
</dbReference>
<protein>
    <submittedName>
        <fullName evidence="2">Uncharacterized protein</fullName>
    </submittedName>
</protein>
<proteinExistence type="predicted"/>
<sequence length="144" mass="16393">MVRPQLESRAVGPRRLYVFSARPEPRRMGTRNSVDFHNWGQRQATPMVPPPPPNSNVIESAEERVARKMDALDRVLEKRGEMIHEILENVKRRNMIRARLRLALLGVSTLGDAIYIKKHFFSGSQDQAGGTNPPPSHSHHQLDN</sequence>
<accession>A0A8T0NKN7</accession>
<dbReference type="Proteomes" id="UP000823388">
    <property type="component" value="Chromosome 9K"/>
</dbReference>
<dbReference type="AlphaFoldDB" id="A0A8T0NKN7"/>
<keyword evidence="3" id="KW-1185">Reference proteome</keyword>
<evidence type="ECO:0000313" key="3">
    <source>
        <dbReference type="Proteomes" id="UP000823388"/>
    </source>
</evidence>
<evidence type="ECO:0000256" key="1">
    <source>
        <dbReference type="SAM" id="MobiDB-lite"/>
    </source>
</evidence>
<evidence type="ECO:0000313" key="2">
    <source>
        <dbReference type="EMBL" id="KAG2549940.1"/>
    </source>
</evidence>
<gene>
    <name evidence="2" type="ORF">PVAP13_9KG280026</name>
</gene>
<name>A0A8T0NKN7_PANVG</name>
<feature type="region of interest" description="Disordered" evidence="1">
    <location>
        <begin position="125"/>
        <end position="144"/>
    </location>
</feature>
<reference evidence="2" key="1">
    <citation type="submission" date="2020-05" db="EMBL/GenBank/DDBJ databases">
        <title>WGS assembly of Panicum virgatum.</title>
        <authorList>
            <person name="Lovell J.T."/>
            <person name="Jenkins J."/>
            <person name="Shu S."/>
            <person name="Juenger T.E."/>
            <person name="Schmutz J."/>
        </authorList>
    </citation>
    <scope>NUCLEOTIDE SEQUENCE</scope>
    <source>
        <strain evidence="2">AP13</strain>
    </source>
</reference>
<organism evidence="2 3">
    <name type="scientific">Panicum virgatum</name>
    <name type="common">Blackwell switchgrass</name>
    <dbReference type="NCBI Taxonomy" id="38727"/>
    <lineage>
        <taxon>Eukaryota</taxon>
        <taxon>Viridiplantae</taxon>
        <taxon>Streptophyta</taxon>
        <taxon>Embryophyta</taxon>
        <taxon>Tracheophyta</taxon>
        <taxon>Spermatophyta</taxon>
        <taxon>Magnoliopsida</taxon>
        <taxon>Liliopsida</taxon>
        <taxon>Poales</taxon>
        <taxon>Poaceae</taxon>
        <taxon>PACMAD clade</taxon>
        <taxon>Panicoideae</taxon>
        <taxon>Panicodae</taxon>
        <taxon>Paniceae</taxon>
        <taxon>Panicinae</taxon>
        <taxon>Panicum</taxon>
        <taxon>Panicum sect. Hiantes</taxon>
    </lineage>
</organism>